<protein>
    <recommendedName>
        <fullName evidence="3">HIT domain-containing protein</fullName>
    </recommendedName>
</protein>
<feature type="active site" description="Tele-AMP-histidine intermediate" evidence="1">
    <location>
        <position position="94"/>
    </location>
</feature>
<dbReference type="InterPro" id="IPR036265">
    <property type="entry name" value="HIT-like_sf"/>
</dbReference>
<dbReference type="InterPro" id="IPR001310">
    <property type="entry name" value="Histidine_triad_HIT"/>
</dbReference>
<dbReference type="AlphaFoldDB" id="A0A1G2V766"/>
<evidence type="ECO:0000256" key="2">
    <source>
        <dbReference type="PROSITE-ProRule" id="PRU00464"/>
    </source>
</evidence>
<comment type="caution">
    <text evidence="2">Lacks conserved residue(s) required for the propagation of feature annotation.</text>
</comment>
<dbReference type="PANTHER" id="PTHR46648:SF1">
    <property type="entry name" value="ADENOSINE 5'-MONOPHOSPHORAMIDASE HNT1"/>
    <property type="match status" value="1"/>
</dbReference>
<dbReference type="STRING" id="1802782.A2544_02660"/>
<dbReference type="PRINTS" id="PR00332">
    <property type="entry name" value="HISTRIAD"/>
</dbReference>
<evidence type="ECO:0000256" key="1">
    <source>
        <dbReference type="PIRSR" id="PIRSR601310-1"/>
    </source>
</evidence>
<dbReference type="PROSITE" id="PS51084">
    <property type="entry name" value="HIT_2"/>
    <property type="match status" value="1"/>
</dbReference>
<dbReference type="Gene3D" id="3.30.428.10">
    <property type="entry name" value="HIT-like"/>
    <property type="match status" value="1"/>
</dbReference>
<reference evidence="4 5" key="1">
    <citation type="journal article" date="2016" name="Nat. Commun.">
        <title>Thousands of microbial genomes shed light on interconnected biogeochemical processes in an aquifer system.</title>
        <authorList>
            <person name="Anantharaman K."/>
            <person name="Brown C.T."/>
            <person name="Hug L.A."/>
            <person name="Sharon I."/>
            <person name="Castelle C.J."/>
            <person name="Probst A.J."/>
            <person name="Thomas B.C."/>
            <person name="Singh A."/>
            <person name="Wilkins M.J."/>
            <person name="Karaoz U."/>
            <person name="Brodie E.L."/>
            <person name="Williams K.H."/>
            <person name="Hubbard S.S."/>
            <person name="Banfield J.F."/>
        </authorList>
    </citation>
    <scope>NUCLEOTIDE SEQUENCE [LARGE SCALE GENOMIC DNA]</scope>
</reference>
<accession>A0A1G2V766</accession>
<evidence type="ECO:0000313" key="5">
    <source>
        <dbReference type="Proteomes" id="UP000176868"/>
    </source>
</evidence>
<proteinExistence type="predicted"/>
<evidence type="ECO:0000313" key="4">
    <source>
        <dbReference type="EMBL" id="OHB17470.1"/>
    </source>
</evidence>
<dbReference type="EMBL" id="MHWZ01000020">
    <property type="protein sequence ID" value="OHB17470.1"/>
    <property type="molecule type" value="Genomic_DNA"/>
</dbReference>
<evidence type="ECO:0000259" key="3">
    <source>
        <dbReference type="PROSITE" id="PS51084"/>
    </source>
</evidence>
<comment type="caution">
    <text evidence="4">The sequence shown here is derived from an EMBL/GenBank/DDBJ whole genome shotgun (WGS) entry which is preliminary data.</text>
</comment>
<sequence length="125" mass="14337">MDDPNCIFCKIVKAEIPSYKVYEDENFLAFLDINPQSPGHTQVITKKHYRWVWDVPNAGKYFEVVKKIAKAQQKAFGTDFILSKIIGDEVEHAHIWVFPNSKTAGAKIDFEKNAEKIRKAIVLIV</sequence>
<dbReference type="PANTHER" id="PTHR46648">
    <property type="entry name" value="HIT FAMILY PROTEIN 1"/>
    <property type="match status" value="1"/>
</dbReference>
<dbReference type="GO" id="GO:0009117">
    <property type="term" value="P:nucleotide metabolic process"/>
    <property type="evidence" value="ECO:0007669"/>
    <property type="project" value="TreeGrafter"/>
</dbReference>
<organism evidence="4 5">
    <name type="scientific">Candidatus Zambryskibacteria bacterium RIFOXYD2_FULL_43_10</name>
    <dbReference type="NCBI Taxonomy" id="1802782"/>
    <lineage>
        <taxon>Bacteria</taxon>
        <taxon>Candidatus Zambryskiibacteriota</taxon>
    </lineage>
</organism>
<dbReference type="GO" id="GO:0003824">
    <property type="term" value="F:catalytic activity"/>
    <property type="evidence" value="ECO:0007669"/>
    <property type="project" value="InterPro"/>
</dbReference>
<feature type="domain" description="HIT" evidence="3">
    <location>
        <begin position="7"/>
        <end position="108"/>
    </location>
</feature>
<gene>
    <name evidence="4" type="ORF">A2544_02660</name>
</gene>
<dbReference type="Pfam" id="PF01230">
    <property type="entry name" value="HIT"/>
    <property type="match status" value="1"/>
</dbReference>
<dbReference type="SUPFAM" id="SSF54197">
    <property type="entry name" value="HIT-like"/>
    <property type="match status" value="1"/>
</dbReference>
<name>A0A1G2V766_9BACT</name>
<dbReference type="InterPro" id="IPR011146">
    <property type="entry name" value="HIT-like"/>
</dbReference>
<dbReference type="Proteomes" id="UP000176868">
    <property type="component" value="Unassembled WGS sequence"/>
</dbReference>